<dbReference type="Proteomes" id="UP000006672">
    <property type="component" value="Unassembled WGS sequence"/>
</dbReference>
<dbReference type="WBParaSite" id="Bm17594a.1">
    <property type="protein sequence ID" value="Bm17594a.1"/>
    <property type="gene ID" value="WBGene00268737"/>
</dbReference>
<reference evidence="2" key="1">
    <citation type="journal article" date="2007" name="Science">
        <title>Draft genome of the filarial nematode parasite Brugia malayi.</title>
        <authorList>
            <person name="Ghedin E."/>
            <person name="Wang S."/>
            <person name="Spiro D."/>
            <person name="Caler E."/>
            <person name="Zhao Q."/>
            <person name="Crabtree J."/>
            <person name="Allen J.E."/>
            <person name="Delcher A.L."/>
            <person name="Guiliano D.B."/>
            <person name="Miranda-Saavedra D."/>
            <person name="Angiuoli S.V."/>
            <person name="Creasy T."/>
            <person name="Amedeo P."/>
            <person name="Haas B."/>
            <person name="El-Sayed N.M."/>
            <person name="Wortman J.R."/>
            <person name="Feldblyum T."/>
            <person name="Tallon L."/>
            <person name="Schatz M."/>
            <person name="Shumway M."/>
            <person name="Koo H."/>
            <person name="Salzberg S.L."/>
            <person name="Schobel S."/>
            <person name="Pertea M."/>
            <person name="Pop M."/>
            <person name="White O."/>
            <person name="Barton G.J."/>
            <person name="Carlow C.K."/>
            <person name="Crawford M.J."/>
            <person name="Daub J."/>
            <person name="Dimmic M.W."/>
            <person name="Estes C.F."/>
            <person name="Foster J.M."/>
            <person name="Ganatra M."/>
            <person name="Gregory W.F."/>
            <person name="Johnson N.M."/>
            <person name="Jin J."/>
            <person name="Komuniecki R."/>
            <person name="Korf I."/>
            <person name="Kumar S."/>
            <person name="Laney S."/>
            <person name="Li B.W."/>
            <person name="Li W."/>
            <person name="Lindblom T.H."/>
            <person name="Lustigman S."/>
            <person name="Ma D."/>
            <person name="Maina C.V."/>
            <person name="Martin D.M."/>
            <person name="McCarter J.P."/>
            <person name="McReynolds L."/>
            <person name="Mitreva M."/>
            <person name="Nutman T.B."/>
            <person name="Parkinson J."/>
            <person name="Peregrin-Alvarez J.M."/>
            <person name="Poole C."/>
            <person name="Ren Q."/>
            <person name="Saunders L."/>
            <person name="Sluder A.E."/>
            <person name="Smith K."/>
            <person name="Stanke M."/>
            <person name="Unnasch T.R."/>
            <person name="Ware J."/>
            <person name="Wei A.D."/>
            <person name="Weil G."/>
            <person name="Williams D.J."/>
            <person name="Zhang Y."/>
            <person name="Williams S.A."/>
            <person name="Fraser-Liggett C."/>
            <person name="Slatko B."/>
            <person name="Blaxter M.L."/>
            <person name="Scott A.L."/>
        </authorList>
    </citation>
    <scope>NUCLEOTIDE SEQUENCE</scope>
    <source>
        <strain evidence="2">FR3</strain>
    </source>
</reference>
<evidence type="ECO:0000313" key="2">
    <source>
        <dbReference type="Proteomes" id="UP000006672"/>
    </source>
</evidence>
<gene>
    <name evidence="1 3" type="primary">Bm17594</name>
    <name evidence="1" type="ORF">BM_BM17594</name>
</gene>
<accession>A0A5S6PE03</accession>
<protein>
    <submittedName>
        <fullName evidence="1 3">Uncharacterized protein</fullName>
    </submittedName>
</protein>
<evidence type="ECO:0000313" key="3">
    <source>
        <dbReference type="WBParaSite" id="Bm17594a.1"/>
    </source>
</evidence>
<dbReference type="EMBL" id="CAAKNF010000194">
    <property type="protein sequence ID" value="VIO95260.1"/>
    <property type="molecule type" value="Genomic_DNA"/>
</dbReference>
<proteinExistence type="predicted"/>
<dbReference type="KEGG" id="bmy:BM_BM17594"/>
<dbReference type="GeneID" id="66058881"/>
<evidence type="ECO:0000313" key="1">
    <source>
        <dbReference type="EMBL" id="VIO95260.1"/>
    </source>
</evidence>
<dbReference type="AlphaFoldDB" id="A0A4E9FK75"/>
<sequence length="120" mass="13216">MVAGISIAAVWASELERFALAKVGQRITFLVGKAWRNESLRVDEWSGLKSGPELMVHTRISGQTVNGSFRKNCGSAGVCRSPKIGVFLSSNIKVATSRFYPSFKLFVMNSTQQFRVTVQS</sequence>
<reference evidence="1" key="2">
    <citation type="submission" date="2019-04" db="EMBL/GenBank/DDBJ databases">
        <authorList>
            <person name="Howe K."/>
            <person name="Paulini M."/>
            <person name="Williams G."/>
        </authorList>
    </citation>
    <scope>NUCLEOTIDE SEQUENCE [LARGE SCALE GENOMIC DNA]</scope>
    <source>
        <strain evidence="1">FR3</strain>
    </source>
</reference>
<keyword evidence="2" id="KW-1185">Reference proteome</keyword>
<dbReference type="RefSeq" id="XP_042935559.1">
    <property type="nucleotide sequence ID" value="XM_043079625.1"/>
</dbReference>
<organism evidence="1">
    <name type="scientific">Brugia malayi</name>
    <name type="common">Filarial nematode worm</name>
    <dbReference type="NCBI Taxonomy" id="6279"/>
    <lineage>
        <taxon>Eukaryota</taxon>
        <taxon>Metazoa</taxon>
        <taxon>Ecdysozoa</taxon>
        <taxon>Nematoda</taxon>
        <taxon>Chromadorea</taxon>
        <taxon>Rhabditida</taxon>
        <taxon>Spirurina</taxon>
        <taxon>Spiruromorpha</taxon>
        <taxon>Filarioidea</taxon>
        <taxon>Onchocercidae</taxon>
        <taxon>Brugia</taxon>
    </lineage>
</organism>
<accession>A0A4E9FK75</accession>
<reference evidence="3" key="3">
    <citation type="submission" date="2019-12" db="UniProtKB">
        <authorList>
            <consortium name="WormBaseParasite"/>
        </authorList>
    </citation>
    <scope>IDENTIFICATION</scope>
</reference>
<name>A0A4E9FK75_BRUMA</name>
<dbReference type="CTD" id="66058881"/>